<accession>A0ABP2ZR69</accession>
<gene>
    <name evidence="1" type="primary">tfa</name>
    <name evidence="1" type="ORF">EDP2_2745</name>
</gene>
<evidence type="ECO:0000313" key="2">
    <source>
        <dbReference type="Proteomes" id="UP000017834"/>
    </source>
</evidence>
<reference evidence="1 2" key="1">
    <citation type="journal article" date="2014" name="Genome Announc.">
        <title>Draft Genome Sequence of Enterobacter cloacae Strain S611.</title>
        <authorList>
            <person name="Wang D."/>
            <person name="Han C.S."/>
            <person name="Dichosa A.E."/>
            <person name="Gleasner C.D."/>
            <person name="Johnson S.L."/>
            <person name="Daligault H.E."/>
            <person name="Davenport K.W."/>
            <person name="Li P.E."/>
            <person name="Pierson E.A."/>
            <person name="Pierson L.S.III."/>
        </authorList>
    </citation>
    <scope>NUCLEOTIDE SEQUENCE [LARGE SCALE GENOMIC DNA]</scope>
    <source>
        <strain evidence="1 2">S611</strain>
    </source>
</reference>
<organism evidence="1 2">
    <name type="scientific">Enterobacter cloacae S611</name>
    <dbReference type="NCBI Taxonomy" id="1399146"/>
    <lineage>
        <taxon>Bacteria</taxon>
        <taxon>Pseudomonadati</taxon>
        <taxon>Pseudomonadota</taxon>
        <taxon>Gammaproteobacteria</taxon>
        <taxon>Enterobacterales</taxon>
        <taxon>Enterobacteriaceae</taxon>
        <taxon>Enterobacter</taxon>
        <taxon>Enterobacter cloacae complex</taxon>
    </lineage>
</organism>
<name>A0ABP2ZR69_ENTCL</name>
<dbReference type="InterPro" id="IPR003458">
    <property type="entry name" value="Phage_T4_Gp38_tail_assem"/>
</dbReference>
<keyword evidence="2" id="KW-1185">Reference proteome</keyword>
<dbReference type="Pfam" id="PF02413">
    <property type="entry name" value="Caudo_TAP"/>
    <property type="match status" value="1"/>
</dbReference>
<dbReference type="PANTHER" id="PTHR34413:SF2">
    <property type="entry name" value="PROPHAGE TAIL FIBER ASSEMBLY PROTEIN HOMOLOG TFAE-RELATED"/>
    <property type="match status" value="1"/>
</dbReference>
<comment type="caution">
    <text evidence="1">The sequence shown here is derived from an EMBL/GenBank/DDBJ whole genome shotgun (WGS) entry which is preliminary data.</text>
</comment>
<dbReference type="Proteomes" id="UP000017834">
    <property type="component" value="Unassembled WGS sequence"/>
</dbReference>
<proteinExistence type="predicted"/>
<dbReference type="PANTHER" id="PTHR34413">
    <property type="entry name" value="PROPHAGE TAIL FIBER ASSEMBLY PROTEIN HOMOLOG TFAE-RELATED-RELATED"/>
    <property type="match status" value="1"/>
</dbReference>
<sequence length="190" mass="21277">MFRMIDKPRTITVYNLSTETGELIEKGSAYIPPHTGLPAHCTDIEPPKTVNSKIAVFNSLTTSWEVKEDHRGLTVFDINTGKQLNISALGPLPDNVTLLSPTGNYQKWDGKKWVDDAEAERAARKLEMAELKSVLMTQASEAIAPLQDAVELEIASDKEQLQLAAWKKYRVFLNRIDTEASDIIWPERPA</sequence>
<dbReference type="EMBL" id="AXOM01000047">
    <property type="protein sequence ID" value="ESS57571.1"/>
    <property type="molecule type" value="Genomic_DNA"/>
</dbReference>
<protein>
    <submittedName>
        <fullName evidence="1">Tail fiber assembly protein</fullName>
    </submittedName>
</protein>
<evidence type="ECO:0000313" key="1">
    <source>
        <dbReference type="EMBL" id="ESS57571.1"/>
    </source>
</evidence>
<dbReference type="InterPro" id="IPR051220">
    <property type="entry name" value="TFA_Chaperone"/>
</dbReference>